<dbReference type="Pfam" id="PF07859">
    <property type="entry name" value="Abhydrolase_3"/>
    <property type="match status" value="1"/>
</dbReference>
<keyword evidence="5" id="KW-0539">Nucleus</keyword>
<accession>A0A8J5PQZ9</accession>
<keyword evidence="2" id="KW-0479">Metal-binding</keyword>
<dbReference type="AlphaFoldDB" id="A0A8J5PQZ9"/>
<gene>
    <name evidence="9" type="primary">are-0</name>
    <name evidence="9" type="ORF">Forpi1262_v011452</name>
</gene>
<evidence type="ECO:0000259" key="8">
    <source>
        <dbReference type="Pfam" id="PF07859"/>
    </source>
</evidence>
<evidence type="ECO:0000256" key="3">
    <source>
        <dbReference type="ARBA" id="ARBA00022771"/>
    </source>
</evidence>
<dbReference type="PANTHER" id="PTHR46481">
    <property type="entry name" value="ZINC FINGER BED DOMAIN-CONTAINING PROTEIN 4"/>
    <property type="match status" value="1"/>
</dbReference>
<feature type="domain" description="HAT C-terminal dimerisation" evidence="7">
    <location>
        <begin position="740"/>
        <end position="820"/>
    </location>
</feature>
<evidence type="ECO:0000313" key="10">
    <source>
        <dbReference type="Proteomes" id="UP000693942"/>
    </source>
</evidence>
<evidence type="ECO:0000259" key="7">
    <source>
        <dbReference type="Pfam" id="PF05699"/>
    </source>
</evidence>
<dbReference type="GO" id="GO:0046983">
    <property type="term" value="F:protein dimerization activity"/>
    <property type="evidence" value="ECO:0007669"/>
    <property type="project" value="InterPro"/>
</dbReference>
<dbReference type="GO" id="GO:0005634">
    <property type="term" value="C:nucleus"/>
    <property type="evidence" value="ECO:0007669"/>
    <property type="project" value="UniProtKB-SubCell"/>
</dbReference>
<organism evidence="9 10">
    <name type="scientific">Fusarium oxysporum f. sp. raphani</name>
    <dbReference type="NCBI Taxonomy" id="96318"/>
    <lineage>
        <taxon>Eukaryota</taxon>
        <taxon>Fungi</taxon>
        <taxon>Dikarya</taxon>
        <taxon>Ascomycota</taxon>
        <taxon>Pezizomycotina</taxon>
        <taxon>Sordariomycetes</taxon>
        <taxon>Hypocreomycetidae</taxon>
        <taxon>Hypocreales</taxon>
        <taxon>Nectriaceae</taxon>
        <taxon>Fusarium</taxon>
        <taxon>Fusarium oxysporum species complex</taxon>
    </lineage>
</organism>
<dbReference type="PANTHER" id="PTHR46481:SF10">
    <property type="entry name" value="ZINC FINGER BED DOMAIN-CONTAINING PROTEIN 39"/>
    <property type="match status" value="1"/>
</dbReference>
<evidence type="ECO:0000256" key="2">
    <source>
        <dbReference type="ARBA" id="ARBA00022723"/>
    </source>
</evidence>
<feature type="domain" description="Alpha/beta hydrolase fold-3" evidence="8">
    <location>
        <begin position="822"/>
        <end position="1038"/>
    </location>
</feature>
<dbReference type="InterPro" id="IPR013094">
    <property type="entry name" value="AB_hydrolase_3"/>
</dbReference>
<evidence type="ECO:0000256" key="5">
    <source>
        <dbReference type="ARBA" id="ARBA00023242"/>
    </source>
</evidence>
<dbReference type="EMBL" id="JAELUR010000009">
    <property type="protein sequence ID" value="KAG7426821.1"/>
    <property type="molecule type" value="Genomic_DNA"/>
</dbReference>
<proteinExistence type="predicted"/>
<comment type="subcellular location">
    <subcellularLocation>
        <location evidence="1">Nucleus</location>
    </subcellularLocation>
</comment>
<evidence type="ECO:0000313" key="9">
    <source>
        <dbReference type="EMBL" id="KAG7426821.1"/>
    </source>
</evidence>
<evidence type="ECO:0000256" key="1">
    <source>
        <dbReference type="ARBA" id="ARBA00004123"/>
    </source>
</evidence>
<evidence type="ECO:0000256" key="4">
    <source>
        <dbReference type="ARBA" id="ARBA00022833"/>
    </source>
</evidence>
<feature type="region of interest" description="Disordered" evidence="6">
    <location>
        <begin position="1"/>
        <end position="28"/>
    </location>
</feature>
<dbReference type="GO" id="GO:0008270">
    <property type="term" value="F:zinc ion binding"/>
    <property type="evidence" value="ECO:0007669"/>
    <property type="project" value="UniProtKB-KW"/>
</dbReference>
<name>A0A8J5PQZ9_FUSOX</name>
<dbReference type="InterPro" id="IPR008906">
    <property type="entry name" value="HATC_C_dom"/>
</dbReference>
<dbReference type="Proteomes" id="UP000693942">
    <property type="component" value="Unassembled WGS sequence"/>
</dbReference>
<dbReference type="GO" id="GO:0016787">
    <property type="term" value="F:hydrolase activity"/>
    <property type="evidence" value="ECO:0007669"/>
    <property type="project" value="InterPro"/>
</dbReference>
<evidence type="ECO:0000256" key="6">
    <source>
        <dbReference type="SAM" id="MobiDB-lite"/>
    </source>
</evidence>
<reference evidence="9" key="1">
    <citation type="submission" date="2021-04" db="EMBL/GenBank/DDBJ databases">
        <title>First draft genome resource for Brassicaceae pathogens Fusarium oxysporum f. sp. raphani and Fusarium oxysporum f. sp. rapae.</title>
        <authorList>
            <person name="Asai S."/>
        </authorList>
    </citation>
    <scope>NUCLEOTIDE SEQUENCE</scope>
    <source>
        <strain evidence="9">Tf1262</strain>
    </source>
</reference>
<keyword evidence="4" id="KW-0862">Zinc</keyword>
<keyword evidence="3" id="KW-0863">Zinc-finger</keyword>
<dbReference type="InterPro" id="IPR052035">
    <property type="entry name" value="ZnF_BED_domain_contain"/>
</dbReference>
<protein>
    <submittedName>
        <fullName evidence="9">Arylesterase</fullName>
    </submittedName>
</protein>
<comment type="caution">
    <text evidence="9">The sequence shown here is derived from an EMBL/GenBank/DDBJ whole genome shotgun (WGS) entry which is preliminary data.</text>
</comment>
<sequence>MDSFDEEDAASTPPPPSELSTSSASTKYAPSRFPDYEAWTIDKFERFPGFTICHDPSRERTWWWQFGFRMKDNRSQPHKIVWICERCFLRNRLKTTHYVFIASTAGGIVRHLSREHKVVPPSRQRTGPVSGNGGAQRNLLDMLHADPTNPRDQSLLSNLHSLFDPAVNQLLLLDWLTYHNLPFNLVNSERFRRLLLYNNPSLQEEQIPSDRTLVNLLTNEYNRARGPVHVLLQKARSMIHFTFDGWTSRQNASFLGINAHFVDRDWKQWRILLALPALRNRHTGAALADEVADTICAFGLQDRIGYYTLDNATNNDTAMEALAAEFDFDKDERRIRCAPHFLNLAVRAMMYGSKRDNFDELLAHWGDKDFMTEEDEQRQLSDAINELGTDDDFGTPSMEEDLELETAPEQSQDQCQVPEIINAEKVDKYRKFGPFGKLHNIGIALRMNSQLLEDFYEAQRQTAPTEPVLAWVQNVCTRWQSDEAMASRALLKRSAVNRMLSIIEERWVSQGGKEQDRPAILKENLSLEEWKVVATVQKILQPFKVASKQLQGEGISGKRSTSGGFDEYFQVVEMLLDHLELAVQGVIIEENDDHIMEEVHLFDDMDAKTRKLLKIYIKLGWKKLNDYYGKLTSTAYVAAVVFHPCKKWRTLEQLWNQLPSRQTSEWRKTYEGNLTRVWEEKYKDMAHEVACNAVSASESNSALDYIERRLAFSRSLVRPDSQERQSKRRKQSATLPVQDELDQYLSEPPVDNIAYKVDPIAWWRDVGAVRFPRLSYMAVDFLTIASSSAETERDFSSCGRMVTPLRCRLRRHIVAMAQCLPWVLGGLQSEAAWCRHMCNKAAIKVIDVDYRMGPECRYPTAIYDCWDAVKWTIDNATELNVNPKSVSFGGLSAGGHMTAVLGHFARDEGIDIKLQLMIVPATDMRYCSSKIKQLTAENCPYESVLQLKDVPWGPLGREQWFLKYFVGEDADELEEKLNNEWILTPVIASNFKNLPRAHIVTAEFDLERDEGEYYGKLLKDGGNEVTVKRYEGCPHAFAHYNHPESGLAKSFEFIEDTAELLRYVHEFSI</sequence>
<dbReference type="Pfam" id="PF05699">
    <property type="entry name" value="Dimer_Tnp_hAT"/>
    <property type="match status" value="1"/>
</dbReference>